<protein>
    <submittedName>
        <fullName evidence="1">Uncharacterized protein</fullName>
    </submittedName>
</protein>
<dbReference type="Proteomes" id="UP001162483">
    <property type="component" value="Unassembled WGS sequence"/>
</dbReference>
<reference evidence="1" key="1">
    <citation type="submission" date="2023-05" db="EMBL/GenBank/DDBJ databases">
        <authorList>
            <person name="Stuckert A."/>
        </authorList>
    </citation>
    <scope>NUCLEOTIDE SEQUENCE</scope>
</reference>
<organism evidence="1 2">
    <name type="scientific">Staurois parvus</name>
    <dbReference type="NCBI Taxonomy" id="386267"/>
    <lineage>
        <taxon>Eukaryota</taxon>
        <taxon>Metazoa</taxon>
        <taxon>Chordata</taxon>
        <taxon>Craniata</taxon>
        <taxon>Vertebrata</taxon>
        <taxon>Euteleostomi</taxon>
        <taxon>Amphibia</taxon>
        <taxon>Batrachia</taxon>
        <taxon>Anura</taxon>
        <taxon>Neobatrachia</taxon>
        <taxon>Ranoidea</taxon>
        <taxon>Ranidae</taxon>
        <taxon>Staurois</taxon>
    </lineage>
</organism>
<accession>A0ABN9C8A6</accession>
<sequence>LYLVSHRPCIHYIWSPTVHTTWKYNYFSNYKPLNTFSHQQLKQSCDLYQCPVEHSLKLVRVLFLLWEDAVPMTYVWTVLIGPVLITCTLPRK</sequence>
<evidence type="ECO:0000313" key="2">
    <source>
        <dbReference type="Proteomes" id="UP001162483"/>
    </source>
</evidence>
<dbReference type="EMBL" id="CATNWA010008320">
    <property type="protein sequence ID" value="CAI9555906.1"/>
    <property type="molecule type" value="Genomic_DNA"/>
</dbReference>
<keyword evidence="2" id="KW-1185">Reference proteome</keyword>
<feature type="non-terminal residue" evidence="1">
    <location>
        <position position="1"/>
    </location>
</feature>
<gene>
    <name evidence="1" type="ORF">SPARVUS_LOCUS4483948</name>
</gene>
<proteinExistence type="predicted"/>
<comment type="caution">
    <text evidence="1">The sequence shown here is derived from an EMBL/GenBank/DDBJ whole genome shotgun (WGS) entry which is preliminary data.</text>
</comment>
<evidence type="ECO:0000313" key="1">
    <source>
        <dbReference type="EMBL" id="CAI9555906.1"/>
    </source>
</evidence>
<name>A0ABN9C8A6_9NEOB</name>